<sequence length="247" mass="27720">MEICGAIAHREDLFSLQFGQISQRLVKGNHQQSGIGCNFCKTEDGDKLEMDSETVMELETAHFNVHFRPCSHHLNDILTDWQAEYEPQTNVDYTSILYPIEEHEFEKAFQELPHCKMPGHSGVLFEVLQHLGPVANEILAGDRSCPAHWKDGDITPIPNWENEQQTSDTQSKCKMQVLTSYGYSPAFIQHCGLAQGDSLSPLLWLLVYDLMLEKINRNHTGFIAPGVGRIGMAAMAFADDLTLMAPS</sequence>
<gene>
    <name evidence="2" type="ORF">COEREDRAFT_11902</name>
</gene>
<evidence type="ECO:0000259" key="1">
    <source>
        <dbReference type="PROSITE" id="PS50878"/>
    </source>
</evidence>
<feature type="domain" description="Reverse transcriptase" evidence="1">
    <location>
        <begin position="1"/>
        <end position="247"/>
    </location>
</feature>
<dbReference type="OrthoDB" id="2444730at2759"/>
<proteinExistence type="predicted"/>
<organism evidence="2 3">
    <name type="scientific">Coemansia reversa (strain ATCC 12441 / NRRL 1564)</name>
    <dbReference type="NCBI Taxonomy" id="763665"/>
    <lineage>
        <taxon>Eukaryota</taxon>
        <taxon>Fungi</taxon>
        <taxon>Fungi incertae sedis</taxon>
        <taxon>Zoopagomycota</taxon>
        <taxon>Kickxellomycotina</taxon>
        <taxon>Kickxellomycetes</taxon>
        <taxon>Kickxellales</taxon>
        <taxon>Kickxellaceae</taxon>
        <taxon>Coemansia</taxon>
    </lineage>
</organism>
<dbReference type="EMBL" id="KZ303552">
    <property type="protein sequence ID" value="PIA12987.1"/>
    <property type="molecule type" value="Genomic_DNA"/>
</dbReference>
<dbReference type="PROSITE" id="PS50878">
    <property type="entry name" value="RT_POL"/>
    <property type="match status" value="1"/>
</dbReference>
<dbReference type="AlphaFoldDB" id="A0A2G5B2P7"/>
<keyword evidence="3" id="KW-1185">Reference proteome</keyword>
<protein>
    <recommendedName>
        <fullName evidence="1">Reverse transcriptase domain-containing protein</fullName>
    </recommendedName>
</protein>
<name>A0A2G5B2P7_COERN</name>
<accession>A0A2G5B2P7</accession>
<dbReference type="InterPro" id="IPR000477">
    <property type="entry name" value="RT_dom"/>
</dbReference>
<evidence type="ECO:0000313" key="3">
    <source>
        <dbReference type="Proteomes" id="UP000242474"/>
    </source>
</evidence>
<reference evidence="2 3" key="1">
    <citation type="journal article" date="2015" name="Genome Biol. Evol.">
        <title>Phylogenomic analyses indicate that early fungi evolved digesting cell walls of algal ancestors of land plants.</title>
        <authorList>
            <person name="Chang Y."/>
            <person name="Wang S."/>
            <person name="Sekimoto S."/>
            <person name="Aerts A.L."/>
            <person name="Choi C."/>
            <person name="Clum A."/>
            <person name="LaButti K.M."/>
            <person name="Lindquist E.A."/>
            <person name="Yee Ngan C."/>
            <person name="Ohm R.A."/>
            <person name="Salamov A.A."/>
            <person name="Grigoriev I.V."/>
            <person name="Spatafora J.W."/>
            <person name="Berbee M.L."/>
        </authorList>
    </citation>
    <scope>NUCLEOTIDE SEQUENCE [LARGE SCALE GENOMIC DNA]</scope>
    <source>
        <strain evidence="2 3">NRRL 1564</strain>
    </source>
</reference>
<evidence type="ECO:0000313" key="2">
    <source>
        <dbReference type="EMBL" id="PIA12987.1"/>
    </source>
</evidence>
<dbReference type="Proteomes" id="UP000242474">
    <property type="component" value="Unassembled WGS sequence"/>
</dbReference>